<reference evidence="2 3" key="1">
    <citation type="submission" date="2021-05" db="EMBL/GenBank/DDBJ databases">
        <title>Phylogenetic classification of ten novel species belonging to the genus Bifidobacterium comprising B. colchicus sp. nov., B. abeli sp. nov., B. bicoloris sp. nov., B. guerezis sp. nov., B. rosaliae sp. nov., B. santillanensis sp. nov., B. argentati sp. nov., B. amazzoni sp. nov., B. pluviali sp. nov., and B. pinnaculum sp. nov.</title>
        <authorList>
            <person name="Lugli G.A."/>
            <person name="Ruiz Garcia L."/>
            <person name="Margolles A."/>
            <person name="Ventura M."/>
        </authorList>
    </citation>
    <scope>NUCLEOTIDE SEQUENCE [LARGE SCALE GENOMIC DNA]</scope>
    <source>
        <strain evidence="2 3">6T3</strain>
    </source>
</reference>
<keyword evidence="3" id="KW-1185">Reference proteome</keyword>
<dbReference type="Pfam" id="PF00293">
    <property type="entry name" value="NUDIX"/>
    <property type="match status" value="1"/>
</dbReference>
<accession>A0ABS6WA23</accession>
<comment type="caution">
    <text evidence="2">The sequence shown here is derived from an EMBL/GenBank/DDBJ whole genome shotgun (WGS) entry which is preliminary data.</text>
</comment>
<organism evidence="2 3">
    <name type="scientific">Bifidobacterium phasiani</name>
    <dbReference type="NCBI Taxonomy" id="2834431"/>
    <lineage>
        <taxon>Bacteria</taxon>
        <taxon>Bacillati</taxon>
        <taxon>Actinomycetota</taxon>
        <taxon>Actinomycetes</taxon>
        <taxon>Bifidobacteriales</taxon>
        <taxon>Bifidobacteriaceae</taxon>
        <taxon>Bifidobacterium</taxon>
    </lineage>
</organism>
<dbReference type="RefSeq" id="WP_219082420.1">
    <property type="nucleotide sequence ID" value="NZ_JAHBBD010000020.1"/>
</dbReference>
<name>A0ABS6WA23_9BIFI</name>
<sequence>MVDDEDSFAGDVRSGMQTDLVVRNEEVVFRGDDAAEFTVIRSQIESDGRTAPVMFAQVRGGQPSVVCVTVRADGRLLLVRHRRIATDSDEWEFPKSMGEDGQIAGDTAEHEVLRETGIRPLSHRTMQMIHAETCKLRDSVAVVEVKVENDRADAAALNDPRLQWLDREEFDAMVRAGNISDGVTLSAYLIWSLRADD</sequence>
<evidence type="ECO:0000259" key="1">
    <source>
        <dbReference type="Pfam" id="PF00293"/>
    </source>
</evidence>
<dbReference type="InterPro" id="IPR000086">
    <property type="entry name" value="NUDIX_hydrolase_dom"/>
</dbReference>
<dbReference type="EMBL" id="JAHBBD010000020">
    <property type="protein sequence ID" value="MBW3083364.1"/>
    <property type="molecule type" value="Genomic_DNA"/>
</dbReference>
<dbReference type="Proteomes" id="UP000812844">
    <property type="component" value="Unassembled WGS sequence"/>
</dbReference>
<feature type="domain" description="Nudix hydrolase" evidence="1">
    <location>
        <begin position="62"/>
        <end position="128"/>
    </location>
</feature>
<proteinExistence type="predicted"/>
<gene>
    <name evidence="2" type="ORF">KIH73_08310</name>
</gene>
<evidence type="ECO:0000313" key="2">
    <source>
        <dbReference type="EMBL" id="MBW3083364.1"/>
    </source>
</evidence>
<protein>
    <submittedName>
        <fullName evidence="2">NUDIX domain-containing protein</fullName>
    </submittedName>
</protein>
<evidence type="ECO:0000313" key="3">
    <source>
        <dbReference type="Proteomes" id="UP000812844"/>
    </source>
</evidence>